<keyword evidence="2" id="KW-1185">Reference proteome</keyword>
<evidence type="ECO:0000313" key="1">
    <source>
        <dbReference type="EMBL" id="XAH73314.1"/>
    </source>
</evidence>
<keyword evidence="1" id="KW-0224">Dipeptidase</keyword>
<dbReference type="GO" id="GO:0016805">
    <property type="term" value="F:dipeptidase activity"/>
    <property type="evidence" value="ECO:0007669"/>
    <property type="project" value="UniProtKB-KW"/>
</dbReference>
<protein>
    <submittedName>
        <fullName evidence="1">Dipeptidase</fullName>
        <ecNumber evidence="1">3.4.13.19</ecNumber>
    </submittedName>
</protein>
<dbReference type="Proteomes" id="UP001451571">
    <property type="component" value="Chromosome"/>
</dbReference>
<proteinExistence type="predicted"/>
<organism evidence="1 2">
    <name type="scientific">Kineothrix sedimenti</name>
    <dbReference type="NCBI Taxonomy" id="3123317"/>
    <lineage>
        <taxon>Bacteria</taxon>
        <taxon>Bacillati</taxon>
        <taxon>Bacillota</taxon>
        <taxon>Clostridia</taxon>
        <taxon>Lachnospirales</taxon>
        <taxon>Lachnospiraceae</taxon>
        <taxon>Kineothrix</taxon>
    </lineage>
</organism>
<name>A0ABZ3ESW6_9FIRM</name>
<gene>
    <name evidence="1" type="ORF">V6984_17675</name>
</gene>
<keyword evidence="1" id="KW-0378">Hydrolase</keyword>
<reference evidence="1 2" key="1">
    <citation type="submission" date="2024-02" db="EMBL/GenBank/DDBJ databases">
        <title>Bacterial strain from lacustrine sediment.</title>
        <authorList>
            <person name="Petit C."/>
            <person name="Fadhlaoui K."/>
        </authorList>
    </citation>
    <scope>NUCLEOTIDE SEQUENCE [LARGE SCALE GENOMIC DNA]</scope>
    <source>
        <strain evidence="1 2">IPX-CK</strain>
    </source>
</reference>
<dbReference type="PANTHER" id="PTHR10443:SF12">
    <property type="entry name" value="DIPEPTIDASE"/>
    <property type="match status" value="1"/>
</dbReference>
<keyword evidence="1" id="KW-0645">Protease</keyword>
<dbReference type="Pfam" id="PF01244">
    <property type="entry name" value="Peptidase_M19"/>
    <property type="match status" value="1"/>
</dbReference>
<dbReference type="RefSeq" id="WP_342756922.1">
    <property type="nucleotide sequence ID" value="NZ_CP146256.1"/>
</dbReference>
<dbReference type="EMBL" id="CP146256">
    <property type="protein sequence ID" value="XAH73314.1"/>
    <property type="molecule type" value="Genomic_DNA"/>
</dbReference>
<sequence length="338" mass="38287">MKAVDMHCDTISELYKRIKEGQDESLRRNNCHIDLTKLNKGDALLQNFAIFIHKERAENPLEEFLRMADLYYNELGKNRDMIAPVFCWKDIEKNIAEGKISALLTVEEGAVCKGNLAYLRDMYRLGVRMMTLTWNYPNEIGHPNVRAGNYEGRQIEGESVPFYKIADTENGLTEQGVEIVTEMERIGMIIDVSHLSDKGFYDVLETTKKPFVASHSNARAVCPWVRNLTDEMIRKIALRGGVIGLNFCPDFLTEVSKGEKNTGTIASIVEHAKYITNVGGIDCLGLGSDFDGIEGHEELPDYSHLQELSEALCMAGFSNDQVEKIFYKNVLRLYKELL</sequence>
<dbReference type="Gene3D" id="3.20.20.140">
    <property type="entry name" value="Metal-dependent hydrolases"/>
    <property type="match status" value="1"/>
</dbReference>
<dbReference type="EC" id="3.4.13.19" evidence="1"/>
<dbReference type="PANTHER" id="PTHR10443">
    <property type="entry name" value="MICROSOMAL DIPEPTIDASE"/>
    <property type="match status" value="1"/>
</dbReference>
<evidence type="ECO:0000313" key="2">
    <source>
        <dbReference type="Proteomes" id="UP001451571"/>
    </source>
</evidence>
<dbReference type="SUPFAM" id="SSF51556">
    <property type="entry name" value="Metallo-dependent hydrolases"/>
    <property type="match status" value="1"/>
</dbReference>
<dbReference type="InterPro" id="IPR032466">
    <property type="entry name" value="Metal_Hydrolase"/>
</dbReference>
<accession>A0ABZ3ESW6</accession>
<dbReference type="PROSITE" id="PS51365">
    <property type="entry name" value="RENAL_DIPEPTIDASE_2"/>
    <property type="match status" value="1"/>
</dbReference>
<dbReference type="CDD" id="cd01301">
    <property type="entry name" value="rDP_like"/>
    <property type="match status" value="1"/>
</dbReference>
<dbReference type="InterPro" id="IPR008257">
    <property type="entry name" value="Pept_M19"/>
</dbReference>